<dbReference type="InterPro" id="IPR036513">
    <property type="entry name" value="STAS_dom_sf"/>
</dbReference>
<proteinExistence type="predicted"/>
<evidence type="ECO:0000313" key="2">
    <source>
        <dbReference type="Proteomes" id="UP000501568"/>
    </source>
</evidence>
<dbReference type="SUPFAM" id="SSF52091">
    <property type="entry name" value="SpoIIaa-like"/>
    <property type="match status" value="1"/>
</dbReference>
<dbReference type="Proteomes" id="UP000501568">
    <property type="component" value="Chromosome"/>
</dbReference>
<dbReference type="AlphaFoldDB" id="A0A6G6Y2J9"/>
<evidence type="ECO:0000313" key="1">
    <source>
        <dbReference type="EMBL" id="QIG79174.1"/>
    </source>
</evidence>
<evidence type="ECO:0008006" key="3">
    <source>
        <dbReference type="Google" id="ProtNLM"/>
    </source>
</evidence>
<organism evidence="1 2">
    <name type="scientific">Stakelama tenebrarum</name>
    <dbReference type="NCBI Taxonomy" id="2711215"/>
    <lineage>
        <taxon>Bacteria</taxon>
        <taxon>Pseudomonadati</taxon>
        <taxon>Pseudomonadota</taxon>
        <taxon>Alphaproteobacteria</taxon>
        <taxon>Sphingomonadales</taxon>
        <taxon>Sphingomonadaceae</taxon>
        <taxon>Stakelama</taxon>
    </lineage>
</organism>
<gene>
    <name evidence="1" type="ORF">G5C33_04800</name>
</gene>
<protein>
    <recommendedName>
        <fullName evidence="3">STAS/SEC14 domain-containing protein</fullName>
    </recommendedName>
</protein>
<reference evidence="1 2" key="1">
    <citation type="submission" date="2020-02" db="EMBL/GenBank/DDBJ databases">
        <authorList>
            <person name="Zheng R.K."/>
            <person name="Sun C.M."/>
        </authorList>
    </citation>
    <scope>NUCLEOTIDE SEQUENCE [LARGE SCALE GENOMIC DNA]</scope>
    <source>
        <strain evidence="2">zrk23</strain>
    </source>
</reference>
<dbReference type="RefSeq" id="WP_165326175.1">
    <property type="nucleotide sequence ID" value="NZ_CP049109.1"/>
</dbReference>
<keyword evidence="2" id="KW-1185">Reference proteome</keyword>
<name>A0A6G6Y2J9_9SPHN</name>
<dbReference type="EMBL" id="CP049109">
    <property type="protein sequence ID" value="QIG79174.1"/>
    <property type="molecule type" value="Genomic_DNA"/>
</dbReference>
<sequence>MFDIAYDAPANIVRINVRGFWSPELVSQFARAVGQTFQRAHTIRDDFDILVDSTDFPVQAHDVADLLAEVMQGSMPLTSGRSAVVVGSHLNRLQAERTLIHPRVKVFAALEAAQDWLKTMA</sequence>
<accession>A0A6G6Y2J9</accession>
<dbReference type="KEGG" id="spzr:G5C33_04800"/>